<evidence type="ECO:0000313" key="7">
    <source>
        <dbReference type="Proteomes" id="UP000193811"/>
    </source>
</evidence>
<protein>
    <submittedName>
        <fullName evidence="4">TetR family transcriptional regulator</fullName>
    </submittedName>
</protein>
<feature type="domain" description="HTH tetR-type" evidence="3">
    <location>
        <begin position="34"/>
        <end position="94"/>
    </location>
</feature>
<dbReference type="InterPro" id="IPR050109">
    <property type="entry name" value="HTH-type_TetR-like_transc_reg"/>
</dbReference>
<dbReference type="GeneID" id="44296866"/>
<evidence type="ECO:0000313" key="5">
    <source>
        <dbReference type="EMBL" id="ORV26263.1"/>
    </source>
</evidence>
<keyword evidence="7" id="KW-1185">Reference proteome</keyword>
<dbReference type="SUPFAM" id="SSF46689">
    <property type="entry name" value="Homeodomain-like"/>
    <property type="match status" value="1"/>
</dbReference>
<dbReference type="PATRIC" id="fig|451644.5.peg.6537"/>
<dbReference type="Pfam" id="PF17925">
    <property type="entry name" value="TetR_C_20"/>
    <property type="match status" value="1"/>
</dbReference>
<dbReference type="InterPro" id="IPR041642">
    <property type="entry name" value="KstR_C"/>
</dbReference>
<dbReference type="RefSeq" id="WP_019347696.1">
    <property type="nucleotide sequence ID" value="NZ_AGSZ01000582.1"/>
</dbReference>
<evidence type="ECO:0000259" key="3">
    <source>
        <dbReference type="PROSITE" id="PS50977"/>
    </source>
</evidence>
<reference evidence="5 7" key="2">
    <citation type="submission" date="2016-01" db="EMBL/GenBank/DDBJ databases">
        <title>The new phylogeny of the genus Mycobacterium.</title>
        <authorList>
            <person name="Tarcisio F."/>
            <person name="Conor M."/>
            <person name="Antonella G."/>
            <person name="Elisabetta G."/>
            <person name="Giulia F.S."/>
            <person name="Sara T."/>
            <person name="Anna F."/>
            <person name="Clotilde B."/>
            <person name="Roberto B."/>
            <person name="Veronica D.S."/>
            <person name="Fabio R."/>
            <person name="Monica P."/>
            <person name="Olivier J."/>
            <person name="Enrico T."/>
            <person name="Nicola S."/>
        </authorList>
    </citation>
    <scope>NUCLEOTIDE SEQUENCE [LARGE SCALE GENOMIC DNA]</scope>
    <source>
        <strain evidence="5 7">CCUG 50187</strain>
    </source>
</reference>
<dbReference type="PANTHER" id="PTHR30055:SF242">
    <property type="entry name" value="HTH-TYPE TRANSCRIPTIONAL REPRESSOR KSTR"/>
    <property type="match status" value="1"/>
</dbReference>
<dbReference type="EMBL" id="LFOD01000058">
    <property type="protein sequence ID" value="KMV14095.1"/>
    <property type="molecule type" value="Genomic_DNA"/>
</dbReference>
<dbReference type="OrthoDB" id="4614986at2"/>
<proteinExistence type="predicted"/>
<evidence type="ECO:0000313" key="4">
    <source>
        <dbReference type="EMBL" id="KMV14095.1"/>
    </source>
</evidence>
<dbReference type="EMBL" id="LQOP01000016">
    <property type="protein sequence ID" value="ORV26263.1"/>
    <property type="molecule type" value="Genomic_DNA"/>
</dbReference>
<evidence type="ECO:0000313" key="6">
    <source>
        <dbReference type="Proteomes" id="UP000037594"/>
    </source>
</evidence>
<dbReference type="InterPro" id="IPR009057">
    <property type="entry name" value="Homeodomain-like_sf"/>
</dbReference>
<dbReference type="Pfam" id="PF00440">
    <property type="entry name" value="TetR_N"/>
    <property type="match status" value="1"/>
</dbReference>
<dbReference type="PANTHER" id="PTHR30055">
    <property type="entry name" value="HTH-TYPE TRANSCRIPTIONAL REGULATOR RUTR"/>
    <property type="match status" value="1"/>
</dbReference>
<feature type="DNA-binding region" description="H-T-H motif" evidence="2">
    <location>
        <begin position="57"/>
        <end position="76"/>
    </location>
</feature>
<comment type="caution">
    <text evidence="4">The sequence shown here is derived from an EMBL/GenBank/DDBJ whole genome shotgun (WGS) entry which is preliminary data.</text>
</comment>
<dbReference type="Gene3D" id="1.10.357.10">
    <property type="entry name" value="Tetracycline Repressor, domain 2"/>
    <property type="match status" value="1"/>
</dbReference>
<organism evidence="4 6">
    <name type="scientific">Mycolicibacterium conceptionense</name>
    <dbReference type="NCBI Taxonomy" id="451644"/>
    <lineage>
        <taxon>Bacteria</taxon>
        <taxon>Bacillati</taxon>
        <taxon>Actinomycetota</taxon>
        <taxon>Actinomycetes</taxon>
        <taxon>Mycobacteriales</taxon>
        <taxon>Mycobacteriaceae</taxon>
        <taxon>Mycolicibacterium</taxon>
    </lineage>
</organism>
<dbReference type="PROSITE" id="PS50977">
    <property type="entry name" value="HTH_TETR_2"/>
    <property type="match status" value="1"/>
</dbReference>
<dbReference type="AlphaFoldDB" id="A0A0J8U0L6"/>
<accession>A0A0J8U0L6</accession>
<dbReference type="Proteomes" id="UP000037594">
    <property type="component" value="Unassembled WGS sequence"/>
</dbReference>
<dbReference type="PRINTS" id="PR00455">
    <property type="entry name" value="HTHTETR"/>
</dbReference>
<sequence>MTPGTPDSYVRSAVLQANSVRPGPTSTRRSRAAIGRRDAILDATLAVAATGGYDAVHMRAVAERVGIAVGTLYRYFPSKTHMLVAALTREFQRLDASCDWTAIAPTPQQRLGMLTARLHEDWQRQPELTEAMTRAFLSADTSATSALTQAASVIEDLFVRALGGGETIDGHRQVAGLITDVWLANLAAFVTRRASATQTRDHIDRAVRLLLCVVPAPNSHLRYC</sequence>
<gene>
    <name evidence="4" type="ORF">ACT17_31865</name>
    <name evidence="5" type="ORF">AWB98_15495</name>
</gene>
<evidence type="ECO:0000256" key="1">
    <source>
        <dbReference type="ARBA" id="ARBA00023125"/>
    </source>
</evidence>
<name>A0A0J8U0L6_9MYCO</name>
<keyword evidence="1 2" id="KW-0238">DNA-binding</keyword>
<evidence type="ECO:0000256" key="2">
    <source>
        <dbReference type="PROSITE-ProRule" id="PRU00335"/>
    </source>
</evidence>
<dbReference type="InterPro" id="IPR001647">
    <property type="entry name" value="HTH_TetR"/>
</dbReference>
<dbReference type="Proteomes" id="UP000193811">
    <property type="component" value="Unassembled WGS sequence"/>
</dbReference>
<reference evidence="4 6" key="1">
    <citation type="submission" date="2015-06" db="EMBL/GenBank/DDBJ databases">
        <title>Genome sequence of Mycobacterium conceptionense strain MLE.</title>
        <authorList>
            <person name="Greninger A.L."/>
            <person name="Cunningham G."/>
            <person name="Chiu C.Y."/>
            <person name="Miller S."/>
        </authorList>
    </citation>
    <scope>NUCLEOTIDE SEQUENCE [LARGE SCALE GENOMIC DNA]</scope>
    <source>
        <strain evidence="4 6">MLE</strain>
    </source>
</reference>
<dbReference type="GO" id="GO:0003700">
    <property type="term" value="F:DNA-binding transcription factor activity"/>
    <property type="evidence" value="ECO:0007669"/>
    <property type="project" value="TreeGrafter"/>
</dbReference>
<dbReference type="GO" id="GO:0000976">
    <property type="term" value="F:transcription cis-regulatory region binding"/>
    <property type="evidence" value="ECO:0007669"/>
    <property type="project" value="TreeGrafter"/>
</dbReference>